<keyword evidence="1" id="KW-0808">Transferase</keyword>
<organism evidence="6 7">
    <name type="scientific">Thermomonospora umbrina</name>
    <dbReference type="NCBI Taxonomy" id="111806"/>
    <lineage>
        <taxon>Bacteria</taxon>
        <taxon>Bacillati</taxon>
        <taxon>Actinomycetota</taxon>
        <taxon>Actinomycetes</taxon>
        <taxon>Streptosporangiales</taxon>
        <taxon>Thermomonosporaceae</taxon>
        <taxon>Thermomonospora</taxon>
    </lineage>
</organism>
<dbReference type="CDD" id="cd16917">
    <property type="entry name" value="HATPase_UhpB-NarQ-NarX-like"/>
    <property type="match status" value="1"/>
</dbReference>
<feature type="transmembrane region" description="Helical" evidence="4">
    <location>
        <begin position="130"/>
        <end position="149"/>
    </location>
</feature>
<dbReference type="SUPFAM" id="SSF55874">
    <property type="entry name" value="ATPase domain of HSP90 chaperone/DNA topoisomerase II/histidine kinase"/>
    <property type="match status" value="1"/>
</dbReference>
<keyword evidence="7" id="KW-1185">Reference proteome</keyword>
<evidence type="ECO:0000259" key="5">
    <source>
        <dbReference type="Pfam" id="PF07730"/>
    </source>
</evidence>
<evidence type="ECO:0000256" key="3">
    <source>
        <dbReference type="ARBA" id="ARBA00023012"/>
    </source>
</evidence>
<dbReference type="Proteomes" id="UP000256661">
    <property type="component" value="Unassembled WGS sequence"/>
</dbReference>
<name>A0A3D9SYN2_9ACTN</name>
<feature type="transmembrane region" description="Helical" evidence="4">
    <location>
        <begin position="55"/>
        <end position="72"/>
    </location>
</feature>
<feature type="transmembrane region" description="Helical" evidence="4">
    <location>
        <begin position="84"/>
        <end position="102"/>
    </location>
</feature>
<dbReference type="Gene3D" id="3.30.565.10">
    <property type="entry name" value="Histidine kinase-like ATPase, C-terminal domain"/>
    <property type="match status" value="1"/>
</dbReference>
<evidence type="ECO:0000313" key="7">
    <source>
        <dbReference type="Proteomes" id="UP000256661"/>
    </source>
</evidence>
<keyword evidence="4" id="KW-1133">Transmembrane helix</keyword>
<dbReference type="InterPro" id="IPR050482">
    <property type="entry name" value="Sensor_HK_TwoCompSys"/>
</dbReference>
<reference evidence="6 7" key="1">
    <citation type="submission" date="2018-08" db="EMBL/GenBank/DDBJ databases">
        <title>Sequencing the genomes of 1000 actinobacteria strains.</title>
        <authorList>
            <person name="Klenk H.-P."/>
        </authorList>
    </citation>
    <scope>NUCLEOTIDE SEQUENCE [LARGE SCALE GENOMIC DNA]</scope>
    <source>
        <strain evidence="6 7">DSM 43927</strain>
    </source>
</reference>
<gene>
    <name evidence="6" type="ORF">DFJ69_5153</name>
</gene>
<proteinExistence type="predicted"/>
<feature type="transmembrane region" description="Helical" evidence="4">
    <location>
        <begin position="29"/>
        <end position="49"/>
    </location>
</feature>
<dbReference type="PANTHER" id="PTHR24421:SF63">
    <property type="entry name" value="SENSOR HISTIDINE KINASE DESK"/>
    <property type="match status" value="1"/>
</dbReference>
<evidence type="ECO:0000256" key="1">
    <source>
        <dbReference type="ARBA" id="ARBA00022679"/>
    </source>
</evidence>
<keyword evidence="4" id="KW-0472">Membrane</keyword>
<keyword evidence="3" id="KW-0902">Two-component regulatory system</keyword>
<protein>
    <submittedName>
        <fullName evidence="6">Two-component system sensor histidine kinase DesK</fullName>
    </submittedName>
</protein>
<dbReference type="AlphaFoldDB" id="A0A3D9SYN2"/>
<dbReference type="RefSeq" id="WP_116024915.1">
    <property type="nucleotide sequence ID" value="NZ_QTTT01000001.1"/>
</dbReference>
<keyword evidence="4" id="KW-0812">Transmembrane</keyword>
<feature type="transmembrane region" description="Helical" evidence="4">
    <location>
        <begin position="155"/>
        <end position="175"/>
    </location>
</feature>
<evidence type="ECO:0000313" key="6">
    <source>
        <dbReference type="EMBL" id="REE99640.1"/>
    </source>
</evidence>
<dbReference type="EMBL" id="QTTT01000001">
    <property type="protein sequence ID" value="REE99640.1"/>
    <property type="molecule type" value="Genomic_DNA"/>
</dbReference>
<dbReference type="GO" id="GO:0016020">
    <property type="term" value="C:membrane"/>
    <property type="evidence" value="ECO:0007669"/>
    <property type="project" value="InterPro"/>
</dbReference>
<dbReference type="GO" id="GO:0000155">
    <property type="term" value="F:phosphorelay sensor kinase activity"/>
    <property type="evidence" value="ECO:0007669"/>
    <property type="project" value="InterPro"/>
</dbReference>
<dbReference type="InterPro" id="IPR036890">
    <property type="entry name" value="HATPase_C_sf"/>
</dbReference>
<dbReference type="OrthoDB" id="5241784at2"/>
<dbReference type="InterPro" id="IPR011712">
    <property type="entry name" value="Sig_transdc_His_kin_sub3_dim/P"/>
</dbReference>
<sequence>MIGTGTSAEVAERAARRFEMARRLTESTFLMASVGITIGLGLSLVDLYAEDDVGPPLVALLAVGLVAFSVLYQRLIRAAMRGRAPAGDLVLSALLAAAMGLMVGKNPLWIMLGPFWVSAATLCLPGLRSFVAICGGTGAILATYMVVAAGDDAHWYMWPAMFALLTTICALVAALNMAQKWLWDLLQEAHAAREAQSRLAVTEERLRFARDLHDLLGHNLSLIAVKSELAIRMTEADPARARAEMADVRQAARDALREVRAAVRGYRVVELDAELASVRAVLEAAGVRCTVPEPPADLPPEVGGVFAWVVREGTTNVLKHSDARRCEITLARYGDSMVLEMTNDGARPATGAPGTGLTGLSERLALHGGGLTAEHTGQGRFLLRASVPLPAPGSAVEEPLRSVA</sequence>
<keyword evidence="2 6" id="KW-0418">Kinase</keyword>
<dbReference type="Gene3D" id="1.20.5.1930">
    <property type="match status" value="1"/>
</dbReference>
<dbReference type="GO" id="GO:0046983">
    <property type="term" value="F:protein dimerization activity"/>
    <property type="evidence" value="ECO:0007669"/>
    <property type="project" value="InterPro"/>
</dbReference>
<accession>A0A3D9SYN2</accession>
<evidence type="ECO:0000256" key="2">
    <source>
        <dbReference type="ARBA" id="ARBA00022777"/>
    </source>
</evidence>
<dbReference type="PANTHER" id="PTHR24421">
    <property type="entry name" value="NITRATE/NITRITE SENSOR PROTEIN NARX-RELATED"/>
    <property type="match status" value="1"/>
</dbReference>
<evidence type="ECO:0000256" key="4">
    <source>
        <dbReference type="SAM" id="Phobius"/>
    </source>
</evidence>
<comment type="caution">
    <text evidence="6">The sequence shown here is derived from an EMBL/GenBank/DDBJ whole genome shotgun (WGS) entry which is preliminary data.</text>
</comment>
<dbReference type="Pfam" id="PF07730">
    <property type="entry name" value="HisKA_3"/>
    <property type="match status" value="1"/>
</dbReference>
<feature type="domain" description="Signal transduction histidine kinase subgroup 3 dimerisation and phosphoacceptor" evidence="5">
    <location>
        <begin position="204"/>
        <end position="268"/>
    </location>
</feature>